<evidence type="ECO:0000313" key="3">
    <source>
        <dbReference type="Proteomes" id="UP001558613"/>
    </source>
</evidence>
<evidence type="ECO:0000313" key="2">
    <source>
        <dbReference type="EMBL" id="KAL1280182.1"/>
    </source>
</evidence>
<protein>
    <submittedName>
        <fullName evidence="2">Uncharacterized protein</fullName>
    </submittedName>
</protein>
<organism evidence="2 3">
    <name type="scientific">Cirrhinus molitorella</name>
    <name type="common">mud carp</name>
    <dbReference type="NCBI Taxonomy" id="172907"/>
    <lineage>
        <taxon>Eukaryota</taxon>
        <taxon>Metazoa</taxon>
        <taxon>Chordata</taxon>
        <taxon>Craniata</taxon>
        <taxon>Vertebrata</taxon>
        <taxon>Euteleostomi</taxon>
        <taxon>Actinopterygii</taxon>
        <taxon>Neopterygii</taxon>
        <taxon>Teleostei</taxon>
        <taxon>Ostariophysi</taxon>
        <taxon>Cypriniformes</taxon>
        <taxon>Cyprinidae</taxon>
        <taxon>Labeoninae</taxon>
        <taxon>Labeonini</taxon>
        <taxon>Cirrhinus</taxon>
    </lineage>
</organism>
<proteinExistence type="predicted"/>
<gene>
    <name evidence="2" type="ORF">QQF64_014782</name>
</gene>
<name>A0ABR3NTS6_9TELE</name>
<feature type="region of interest" description="Disordered" evidence="1">
    <location>
        <begin position="144"/>
        <end position="173"/>
    </location>
</feature>
<comment type="caution">
    <text evidence="2">The sequence shown here is derived from an EMBL/GenBank/DDBJ whole genome shotgun (WGS) entry which is preliminary data.</text>
</comment>
<sequence>MGQSHDPLLRGCVFASRATGSILSLQPHTHSQSVPLSHSCFPSHSLSVTPSLLSSSCDLVCRAQQLADLSPLLRRACSGGDPARLGTWSYGDDGSAAQQPEGTEARQPQPSPSLPAQGSGRMGGFVLSGCRSVEISRIWPGRLRALPPPEAGLDPRTGREVREHPLPDATFDGGLALW</sequence>
<evidence type="ECO:0000256" key="1">
    <source>
        <dbReference type="SAM" id="MobiDB-lite"/>
    </source>
</evidence>
<dbReference type="Proteomes" id="UP001558613">
    <property type="component" value="Unassembled WGS sequence"/>
</dbReference>
<dbReference type="EMBL" id="JAYMGO010000002">
    <property type="protein sequence ID" value="KAL1280182.1"/>
    <property type="molecule type" value="Genomic_DNA"/>
</dbReference>
<reference evidence="2 3" key="1">
    <citation type="submission" date="2023-09" db="EMBL/GenBank/DDBJ databases">
        <authorList>
            <person name="Wang M."/>
        </authorList>
    </citation>
    <scope>NUCLEOTIDE SEQUENCE [LARGE SCALE GENOMIC DNA]</scope>
    <source>
        <strain evidence="2">GT-2023</strain>
        <tissue evidence="2">Liver</tissue>
    </source>
</reference>
<accession>A0ABR3NTS6</accession>
<feature type="compositionally biased region" description="Basic and acidic residues" evidence="1">
    <location>
        <begin position="156"/>
        <end position="166"/>
    </location>
</feature>
<feature type="region of interest" description="Disordered" evidence="1">
    <location>
        <begin position="88"/>
        <end position="120"/>
    </location>
</feature>
<keyword evidence="3" id="KW-1185">Reference proteome</keyword>